<feature type="chain" id="PRO_5041960619" evidence="1">
    <location>
        <begin position="19"/>
        <end position="111"/>
    </location>
</feature>
<dbReference type="AlphaFoldDB" id="A0AAD7ADH1"/>
<dbReference type="Proteomes" id="UP001218218">
    <property type="component" value="Unassembled WGS sequence"/>
</dbReference>
<feature type="signal peptide" evidence="1">
    <location>
        <begin position="1"/>
        <end position="18"/>
    </location>
</feature>
<keyword evidence="3" id="KW-1185">Reference proteome</keyword>
<evidence type="ECO:0000313" key="3">
    <source>
        <dbReference type="Proteomes" id="UP001218218"/>
    </source>
</evidence>
<comment type="caution">
    <text evidence="2">The sequence shown here is derived from an EMBL/GenBank/DDBJ whole genome shotgun (WGS) entry which is preliminary data.</text>
</comment>
<evidence type="ECO:0000256" key="1">
    <source>
        <dbReference type="SAM" id="SignalP"/>
    </source>
</evidence>
<name>A0AAD7ADH1_9AGAR</name>
<accession>A0AAD7ADH1</accession>
<sequence>MFCTGVLLSLTTLTLCLSLGDLHVSLKSISPSVKSVEDIILTAVVSNPTTGDIRVIAKNNVLDGSAISFFAVSNNSVLFMEDRLYANIPAGLPVAASHTGLAPLYDFEKIA</sequence>
<proteinExistence type="predicted"/>
<keyword evidence="1" id="KW-0732">Signal</keyword>
<protein>
    <submittedName>
        <fullName evidence="2">Uncharacterized protein</fullName>
    </submittedName>
</protein>
<reference evidence="2" key="1">
    <citation type="submission" date="2023-03" db="EMBL/GenBank/DDBJ databases">
        <title>Massive genome expansion in bonnet fungi (Mycena s.s.) driven by repeated elements and novel gene families across ecological guilds.</title>
        <authorList>
            <consortium name="Lawrence Berkeley National Laboratory"/>
            <person name="Harder C.B."/>
            <person name="Miyauchi S."/>
            <person name="Viragh M."/>
            <person name="Kuo A."/>
            <person name="Thoen E."/>
            <person name="Andreopoulos B."/>
            <person name="Lu D."/>
            <person name="Skrede I."/>
            <person name="Drula E."/>
            <person name="Henrissat B."/>
            <person name="Morin E."/>
            <person name="Kohler A."/>
            <person name="Barry K."/>
            <person name="LaButti K."/>
            <person name="Morin E."/>
            <person name="Salamov A."/>
            <person name="Lipzen A."/>
            <person name="Mereny Z."/>
            <person name="Hegedus B."/>
            <person name="Baldrian P."/>
            <person name="Stursova M."/>
            <person name="Weitz H."/>
            <person name="Taylor A."/>
            <person name="Grigoriev I.V."/>
            <person name="Nagy L.G."/>
            <person name="Martin F."/>
            <person name="Kauserud H."/>
        </authorList>
    </citation>
    <scope>NUCLEOTIDE SEQUENCE</scope>
    <source>
        <strain evidence="2">CBHHK002</strain>
    </source>
</reference>
<gene>
    <name evidence="2" type="ORF">DFH08DRAFT_985503</name>
</gene>
<dbReference type="EMBL" id="JARIHO010000010">
    <property type="protein sequence ID" value="KAJ7354680.1"/>
    <property type="molecule type" value="Genomic_DNA"/>
</dbReference>
<evidence type="ECO:0000313" key="2">
    <source>
        <dbReference type="EMBL" id="KAJ7354680.1"/>
    </source>
</evidence>
<organism evidence="2 3">
    <name type="scientific">Mycena albidolilacea</name>
    <dbReference type="NCBI Taxonomy" id="1033008"/>
    <lineage>
        <taxon>Eukaryota</taxon>
        <taxon>Fungi</taxon>
        <taxon>Dikarya</taxon>
        <taxon>Basidiomycota</taxon>
        <taxon>Agaricomycotina</taxon>
        <taxon>Agaricomycetes</taxon>
        <taxon>Agaricomycetidae</taxon>
        <taxon>Agaricales</taxon>
        <taxon>Marasmiineae</taxon>
        <taxon>Mycenaceae</taxon>
        <taxon>Mycena</taxon>
    </lineage>
</organism>